<feature type="transmembrane region" description="Helical" evidence="3">
    <location>
        <begin position="6"/>
        <end position="25"/>
    </location>
</feature>
<dbReference type="InterPro" id="IPR050515">
    <property type="entry name" value="Beta-lactam/transpept"/>
</dbReference>
<dbReference type="InterPro" id="IPR012338">
    <property type="entry name" value="Beta-lactam/transpept-like"/>
</dbReference>
<dbReference type="InterPro" id="IPR005543">
    <property type="entry name" value="PASTA_dom"/>
</dbReference>
<dbReference type="PANTHER" id="PTHR30627">
    <property type="entry name" value="PEPTIDOGLYCAN D,D-TRANSPEPTIDASE"/>
    <property type="match status" value="1"/>
</dbReference>
<reference evidence="5 6" key="1">
    <citation type="submission" date="2021-02" db="EMBL/GenBank/DDBJ databases">
        <title>Characterization of Marinitoga sp. nov. str. BP5-C20A.</title>
        <authorList>
            <person name="Erauso G."/>
            <person name="Postec A."/>
        </authorList>
    </citation>
    <scope>NUCLEOTIDE SEQUENCE [LARGE SCALE GENOMIC DNA]</scope>
    <source>
        <strain evidence="5 6">BP5-C20A</strain>
    </source>
</reference>
<evidence type="ECO:0000259" key="4">
    <source>
        <dbReference type="SMART" id="SM00740"/>
    </source>
</evidence>
<dbReference type="InterPro" id="IPR001460">
    <property type="entry name" value="PCN-bd_Tpept"/>
</dbReference>
<proteinExistence type="predicted"/>
<keyword evidence="3" id="KW-1133">Transmembrane helix</keyword>
<dbReference type="Proteomes" id="UP001232493">
    <property type="component" value="Chromosome"/>
</dbReference>
<evidence type="ECO:0000313" key="6">
    <source>
        <dbReference type="Proteomes" id="UP001232493"/>
    </source>
</evidence>
<sequence>MFRKQITLLTIIVLYLVLISYILFLKPYEINKNYKINENSKKLATLIDKEGRIIAVDKTIYEVWLDLKTMKKRNKFDQLKSQLVTFLKESDFEKPYVLLGKYDDILELKTYIPESILRYCRIYKTYERNYNTSYDLRKNIGENGKTEYGIEAYLSNNNLLNSRKEIRLSLDLRMQKIAYEELRKMIKVQNAEGGTVIIMETKTGKVRAVVSDYPWNMAFMGYIEPGSTMKPIIYSIALEENLISPYQKFSLTPTISPVPGVNFTIGEAEGHHFTSLDAKDAIAYSSNVAAVKVMKKIMENFSEEWLYNKLEQIGFGEKTGIEFNKEISGVFAKPKKWYKITPYQIAIGQGIGVTPIQLVSIFNVFANEGKYVKPTFLENKTTQSYQVFSPEIANLMKDWLRYTMLKGTARKAYKPGVLIAGKTGTAQKAVAGKGYSDKYYSLFVGFFPASKPKYTIVSIIDDPKKEYYGGEVAAPVATNIFFRLEEFNYSNKVKMIKNYLPNLENKNLLDALFILKSLGVSEEKIILSGKGDYVVKQFPNTSYEINKLEYVILYLGDGKNEKNIDIR</sequence>
<dbReference type="SUPFAM" id="SSF56601">
    <property type="entry name" value="beta-lactamase/transpeptidase-like"/>
    <property type="match status" value="1"/>
</dbReference>
<dbReference type="PANTHER" id="PTHR30627:SF1">
    <property type="entry name" value="PEPTIDOGLYCAN D,D-TRANSPEPTIDASE FTSI"/>
    <property type="match status" value="1"/>
</dbReference>
<comment type="subcellular location">
    <subcellularLocation>
        <location evidence="1">Membrane</location>
    </subcellularLocation>
</comment>
<keyword evidence="6" id="KW-1185">Reference proteome</keyword>
<name>A0ABY8PN96_9BACT</name>
<keyword evidence="2 3" id="KW-0472">Membrane</keyword>
<dbReference type="Pfam" id="PF00905">
    <property type="entry name" value="Transpeptidase"/>
    <property type="match status" value="1"/>
</dbReference>
<evidence type="ECO:0000256" key="1">
    <source>
        <dbReference type="ARBA" id="ARBA00004370"/>
    </source>
</evidence>
<dbReference type="EMBL" id="CP069362">
    <property type="protein sequence ID" value="WGS64093.1"/>
    <property type="molecule type" value="Genomic_DNA"/>
</dbReference>
<dbReference type="RefSeq" id="WP_280997452.1">
    <property type="nucleotide sequence ID" value="NZ_CP069362.1"/>
</dbReference>
<accession>A0ABY8PN96</accession>
<organism evidence="5 6">
    <name type="scientific">Marinitoga aeolica</name>
    <dbReference type="NCBI Taxonomy" id="2809031"/>
    <lineage>
        <taxon>Bacteria</taxon>
        <taxon>Thermotogati</taxon>
        <taxon>Thermotogota</taxon>
        <taxon>Thermotogae</taxon>
        <taxon>Petrotogales</taxon>
        <taxon>Petrotogaceae</taxon>
        <taxon>Marinitoga</taxon>
    </lineage>
</organism>
<feature type="domain" description="PASTA" evidence="4">
    <location>
        <begin position="495"/>
        <end position="557"/>
    </location>
</feature>
<protein>
    <recommendedName>
        <fullName evidence="4">PASTA domain-containing protein</fullName>
    </recommendedName>
</protein>
<dbReference type="Gene3D" id="3.40.710.10">
    <property type="entry name" value="DD-peptidase/beta-lactamase superfamily"/>
    <property type="match status" value="1"/>
</dbReference>
<dbReference type="SMART" id="SM00740">
    <property type="entry name" value="PASTA"/>
    <property type="match status" value="1"/>
</dbReference>
<gene>
    <name evidence="5" type="ORF">JRV97_06830</name>
</gene>
<keyword evidence="3" id="KW-0812">Transmembrane</keyword>
<evidence type="ECO:0000313" key="5">
    <source>
        <dbReference type="EMBL" id="WGS64093.1"/>
    </source>
</evidence>
<dbReference type="Gene3D" id="3.30.450.330">
    <property type="match status" value="1"/>
</dbReference>
<evidence type="ECO:0000256" key="3">
    <source>
        <dbReference type="SAM" id="Phobius"/>
    </source>
</evidence>
<dbReference type="SUPFAM" id="SSF54184">
    <property type="entry name" value="Penicillin-binding protein 2x (pbp-2x), c-terminal domain"/>
    <property type="match status" value="1"/>
</dbReference>
<evidence type="ECO:0000256" key="2">
    <source>
        <dbReference type="ARBA" id="ARBA00023136"/>
    </source>
</evidence>